<evidence type="ECO:0000313" key="2">
    <source>
        <dbReference type="EMBL" id="GMR43875.1"/>
    </source>
</evidence>
<dbReference type="EMBL" id="BTRK01000003">
    <property type="protein sequence ID" value="GMR43875.1"/>
    <property type="molecule type" value="Genomic_DNA"/>
</dbReference>
<accession>A0AAN4ZUW8</accession>
<sequence>MNQFNFSLRYPMLHSATTNGICSEDNSPGRCGSAASGDAASTAGSGRCSHSGSGRGRGVRADARRRRSLWAAAQALQQLRKARERRGGRRAWHLSRALFRFVHTVVDAPRRRLLLLRRLGQPGPCSK</sequence>
<keyword evidence="3" id="KW-1185">Reference proteome</keyword>
<organism evidence="2 3">
    <name type="scientific">Pristionchus mayeri</name>
    <dbReference type="NCBI Taxonomy" id="1317129"/>
    <lineage>
        <taxon>Eukaryota</taxon>
        <taxon>Metazoa</taxon>
        <taxon>Ecdysozoa</taxon>
        <taxon>Nematoda</taxon>
        <taxon>Chromadorea</taxon>
        <taxon>Rhabditida</taxon>
        <taxon>Rhabditina</taxon>
        <taxon>Diplogasteromorpha</taxon>
        <taxon>Diplogasteroidea</taxon>
        <taxon>Neodiplogasteridae</taxon>
        <taxon>Pristionchus</taxon>
    </lineage>
</organism>
<gene>
    <name evidence="2" type="ORF">PMAYCL1PPCAC_14070</name>
</gene>
<feature type="compositionally biased region" description="Low complexity" evidence="1">
    <location>
        <begin position="32"/>
        <end position="52"/>
    </location>
</feature>
<comment type="caution">
    <text evidence="2">The sequence shown here is derived from an EMBL/GenBank/DDBJ whole genome shotgun (WGS) entry which is preliminary data.</text>
</comment>
<feature type="region of interest" description="Disordered" evidence="1">
    <location>
        <begin position="25"/>
        <end position="62"/>
    </location>
</feature>
<proteinExistence type="predicted"/>
<dbReference type="AlphaFoldDB" id="A0AAN4ZUW8"/>
<name>A0AAN4ZUW8_9BILA</name>
<dbReference type="Proteomes" id="UP001328107">
    <property type="component" value="Unassembled WGS sequence"/>
</dbReference>
<evidence type="ECO:0000256" key="1">
    <source>
        <dbReference type="SAM" id="MobiDB-lite"/>
    </source>
</evidence>
<reference evidence="3" key="1">
    <citation type="submission" date="2022-10" db="EMBL/GenBank/DDBJ databases">
        <title>Genome assembly of Pristionchus species.</title>
        <authorList>
            <person name="Yoshida K."/>
            <person name="Sommer R.J."/>
        </authorList>
    </citation>
    <scope>NUCLEOTIDE SEQUENCE [LARGE SCALE GENOMIC DNA]</scope>
    <source>
        <strain evidence="3">RS5460</strain>
    </source>
</reference>
<protein>
    <submittedName>
        <fullName evidence="2">Uncharacterized protein</fullName>
    </submittedName>
</protein>
<evidence type="ECO:0000313" key="3">
    <source>
        <dbReference type="Proteomes" id="UP001328107"/>
    </source>
</evidence>